<comment type="caution">
    <text evidence="4">The sequence shown here is derived from an EMBL/GenBank/DDBJ whole genome shotgun (WGS) entry which is preliminary data.</text>
</comment>
<dbReference type="EMBL" id="JBBPBN010000079">
    <property type="protein sequence ID" value="KAK8983785.1"/>
    <property type="molecule type" value="Genomic_DNA"/>
</dbReference>
<name>A0ABR2P5R4_9ROSI</name>
<dbReference type="InterPro" id="IPR008502">
    <property type="entry name" value="Prolamin-like"/>
</dbReference>
<feature type="signal peptide" evidence="2">
    <location>
        <begin position="1"/>
        <end position="25"/>
    </location>
</feature>
<gene>
    <name evidence="4" type="ORF">V6N11_009570</name>
</gene>
<evidence type="ECO:0000313" key="5">
    <source>
        <dbReference type="Proteomes" id="UP001396334"/>
    </source>
</evidence>
<keyword evidence="5" id="KW-1185">Reference proteome</keyword>
<evidence type="ECO:0000256" key="2">
    <source>
        <dbReference type="SAM" id="SignalP"/>
    </source>
</evidence>
<evidence type="ECO:0000259" key="3">
    <source>
        <dbReference type="Pfam" id="PF05617"/>
    </source>
</evidence>
<evidence type="ECO:0000256" key="1">
    <source>
        <dbReference type="ARBA" id="ARBA00022729"/>
    </source>
</evidence>
<accession>A0ABR2P5R4</accession>
<dbReference type="InterPro" id="IPR049198">
    <property type="entry name" value="DUF6865"/>
</dbReference>
<dbReference type="PANTHER" id="PTHR35282">
    <property type="entry name" value="F5D14.24 PROTEIN"/>
    <property type="match status" value="1"/>
</dbReference>
<dbReference type="PANTHER" id="PTHR35282:SF11">
    <property type="entry name" value="EG5651"/>
    <property type="match status" value="1"/>
</dbReference>
<dbReference type="Proteomes" id="UP001396334">
    <property type="component" value="Unassembled WGS sequence"/>
</dbReference>
<evidence type="ECO:0000313" key="4">
    <source>
        <dbReference type="EMBL" id="KAK8983785.1"/>
    </source>
</evidence>
<dbReference type="Pfam" id="PF05617">
    <property type="entry name" value="Prolamin_like"/>
    <property type="match status" value="1"/>
</dbReference>
<feature type="chain" id="PRO_5045554320" description="Prolamin-like domain-containing protein" evidence="2">
    <location>
        <begin position="26"/>
        <end position="205"/>
    </location>
</feature>
<keyword evidence="1 2" id="KW-0732">Signal</keyword>
<dbReference type="Pfam" id="PF21737">
    <property type="entry name" value="DUF6865"/>
    <property type="match status" value="1"/>
</dbReference>
<sequence>MGSSQQHILLFMAMAFAVAVTPALSVLGWDGGYLPDTRKCWAEINKTDGCEHELYASVVNKKIDLGFECCEAIRGLDQKCKNWIFNRGRFTPVFGNQVKRFCATLGVTLPPSYLVYFPDHDTPGHVPSQKITQELARELLIAISHSLPDTDLDSDRASEIVDSADGAVAANVDEVGKHRSELSSISNVQCPDVQVPPVVLENHVG</sequence>
<protein>
    <recommendedName>
        <fullName evidence="3">Prolamin-like domain-containing protein</fullName>
    </recommendedName>
</protein>
<feature type="domain" description="Prolamin-like" evidence="3">
    <location>
        <begin position="39"/>
        <end position="102"/>
    </location>
</feature>
<reference evidence="4 5" key="1">
    <citation type="journal article" date="2024" name="G3 (Bethesda)">
        <title>Genome assembly of Hibiscus sabdariffa L. provides insights into metabolisms of medicinal natural products.</title>
        <authorList>
            <person name="Kim T."/>
        </authorList>
    </citation>
    <scope>NUCLEOTIDE SEQUENCE [LARGE SCALE GENOMIC DNA]</scope>
    <source>
        <strain evidence="4">TK-2024</strain>
        <tissue evidence="4">Old leaves</tissue>
    </source>
</reference>
<organism evidence="4 5">
    <name type="scientific">Hibiscus sabdariffa</name>
    <name type="common">roselle</name>
    <dbReference type="NCBI Taxonomy" id="183260"/>
    <lineage>
        <taxon>Eukaryota</taxon>
        <taxon>Viridiplantae</taxon>
        <taxon>Streptophyta</taxon>
        <taxon>Embryophyta</taxon>
        <taxon>Tracheophyta</taxon>
        <taxon>Spermatophyta</taxon>
        <taxon>Magnoliopsida</taxon>
        <taxon>eudicotyledons</taxon>
        <taxon>Gunneridae</taxon>
        <taxon>Pentapetalae</taxon>
        <taxon>rosids</taxon>
        <taxon>malvids</taxon>
        <taxon>Malvales</taxon>
        <taxon>Malvaceae</taxon>
        <taxon>Malvoideae</taxon>
        <taxon>Hibiscus</taxon>
    </lineage>
</organism>
<proteinExistence type="predicted"/>